<evidence type="ECO:0000313" key="4">
    <source>
        <dbReference type="Proteomes" id="UP001592531"/>
    </source>
</evidence>
<dbReference type="PROSITE" id="PS00455">
    <property type="entry name" value="AMP_BINDING"/>
    <property type="match status" value="1"/>
</dbReference>
<evidence type="ECO:0000313" key="3">
    <source>
        <dbReference type="EMBL" id="MFC1415075.1"/>
    </source>
</evidence>
<dbReference type="InterPro" id="IPR045851">
    <property type="entry name" value="AMP-bd_C_sf"/>
</dbReference>
<accession>A0ABV6VMV6</accession>
<comment type="caution">
    <text evidence="3">The sequence shown here is derived from an EMBL/GenBank/DDBJ whole genome shotgun (WGS) entry which is preliminary data.</text>
</comment>
<dbReference type="Proteomes" id="UP001592531">
    <property type="component" value="Unassembled WGS sequence"/>
</dbReference>
<dbReference type="EMBL" id="JBHFAB010000001">
    <property type="protein sequence ID" value="MFC1415075.1"/>
    <property type="molecule type" value="Genomic_DNA"/>
</dbReference>
<dbReference type="CDD" id="cd05936">
    <property type="entry name" value="FC-FACS_FadD_like"/>
    <property type="match status" value="1"/>
</dbReference>
<dbReference type="Gene3D" id="3.30.300.30">
    <property type="match status" value="1"/>
</dbReference>
<dbReference type="PANTHER" id="PTHR43767:SF12">
    <property type="entry name" value="AMP-DEPENDENT SYNTHETASE AND LIGASE"/>
    <property type="match status" value="1"/>
</dbReference>
<gene>
    <name evidence="3" type="ORF">ACEZDE_00215</name>
</gene>
<organism evidence="3 4">
    <name type="scientific">Streptacidiphilus cavernicola</name>
    <dbReference type="NCBI Taxonomy" id="3342716"/>
    <lineage>
        <taxon>Bacteria</taxon>
        <taxon>Bacillati</taxon>
        <taxon>Actinomycetota</taxon>
        <taxon>Actinomycetes</taxon>
        <taxon>Kitasatosporales</taxon>
        <taxon>Streptomycetaceae</taxon>
        <taxon>Streptacidiphilus</taxon>
    </lineage>
</organism>
<dbReference type="PANTHER" id="PTHR43767">
    <property type="entry name" value="LONG-CHAIN-FATTY-ACID--COA LIGASE"/>
    <property type="match status" value="1"/>
</dbReference>
<sequence>MSFNLADMLRASALAHPDKAFCHSAAGTLSYRRLDELSGLVAAALRDSGLRDGDRVTVQLPNVPEFVVAYFGILKAGLVMVPVNPMLTPAEAGYQREHSRARLHLDRPEQVDALAARPRAALPAAATRPDDTAVVIYTSGTTGRPKGAELTHFQLYMTCTAAGEAFGVRADDVTLAALPLSHIYGLSSLVNSSVLFGTTLSLVPRFETGAVLDAVARDRVTVMLGVPTMYHALLAADLGGRDLGSLRIGSSGGASMPAVVLDAFEKRFGAPVLEGFGMSETGAAGLLNRPDDRRALSVGRPLRGIEARIAGTDASGEEHVGELLLKGFAVMKGYLDDPAATAAAVVDGWLHTGDLAFRDDDGFYYIVDRIKDLIIRGGYNVYPREVEEVLGTHPAVREAAVIGRQDDRLGEEVVAVLSLRPGARVTPDEITAYCRERLAPYKYPREVRFLPELPKSASGKYLKREMR</sequence>
<dbReference type="Pfam" id="PF00501">
    <property type="entry name" value="AMP-binding"/>
    <property type="match status" value="1"/>
</dbReference>
<dbReference type="Pfam" id="PF13193">
    <property type="entry name" value="AMP-binding_C"/>
    <property type="match status" value="1"/>
</dbReference>
<protein>
    <submittedName>
        <fullName evidence="3">Class I adenylate-forming enzyme family protein</fullName>
    </submittedName>
</protein>
<reference evidence="3 4" key="1">
    <citation type="submission" date="2024-09" db="EMBL/GenBank/DDBJ databases">
        <authorList>
            <person name="Lee S.D."/>
        </authorList>
    </citation>
    <scope>NUCLEOTIDE SEQUENCE [LARGE SCALE GENOMIC DNA]</scope>
    <source>
        <strain evidence="3 4">N8-3</strain>
    </source>
</reference>
<dbReference type="InterPro" id="IPR050237">
    <property type="entry name" value="ATP-dep_AMP-bd_enzyme"/>
</dbReference>
<dbReference type="InterPro" id="IPR042099">
    <property type="entry name" value="ANL_N_sf"/>
</dbReference>
<dbReference type="InterPro" id="IPR025110">
    <property type="entry name" value="AMP-bd_C"/>
</dbReference>
<feature type="domain" description="AMP-binding enzyme C-terminal" evidence="2">
    <location>
        <begin position="385"/>
        <end position="460"/>
    </location>
</feature>
<dbReference type="InterPro" id="IPR020845">
    <property type="entry name" value="AMP-binding_CS"/>
</dbReference>
<dbReference type="SUPFAM" id="SSF56801">
    <property type="entry name" value="Acetyl-CoA synthetase-like"/>
    <property type="match status" value="1"/>
</dbReference>
<dbReference type="RefSeq" id="WP_380530169.1">
    <property type="nucleotide sequence ID" value="NZ_JBHFAB010000001.1"/>
</dbReference>
<evidence type="ECO:0000259" key="2">
    <source>
        <dbReference type="Pfam" id="PF13193"/>
    </source>
</evidence>
<dbReference type="Gene3D" id="3.40.50.12780">
    <property type="entry name" value="N-terminal domain of ligase-like"/>
    <property type="match status" value="1"/>
</dbReference>
<feature type="domain" description="AMP-dependent synthetase/ligase" evidence="1">
    <location>
        <begin position="10"/>
        <end position="335"/>
    </location>
</feature>
<evidence type="ECO:0000259" key="1">
    <source>
        <dbReference type="Pfam" id="PF00501"/>
    </source>
</evidence>
<name>A0ABV6VMV6_9ACTN</name>
<keyword evidence="4" id="KW-1185">Reference proteome</keyword>
<dbReference type="InterPro" id="IPR000873">
    <property type="entry name" value="AMP-dep_synth/lig_dom"/>
</dbReference>
<proteinExistence type="predicted"/>